<comment type="caution">
    <text evidence="18">The sequence shown here is derived from an EMBL/GenBank/DDBJ whole genome shotgun (WGS) entry which is preliminary data.</text>
</comment>
<evidence type="ECO:0000256" key="16">
    <source>
        <dbReference type="ARBA" id="ARBA00030568"/>
    </source>
</evidence>
<keyword evidence="10" id="KW-0498">Mitosis</keyword>
<dbReference type="GO" id="GO:0008608">
    <property type="term" value="P:attachment of spindle microtubules to kinetochore"/>
    <property type="evidence" value="ECO:0007669"/>
    <property type="project" value="TreeGrafter"/>
</dbReference>
<comment type="similarity">
    <text evidence="4">Belongs to the DASH complex DAD2 family.</text>
</comment>
<dbReference type="GO" id="GO:0042729">
    <property type="term" value="C:DASH complex"/>
    <property type="evidence" value="ECO:0007669"/>
    <property type="project" value="InterPro"/>
</dbReference>
<evidence type="ECO:0000256" key="13">
    <source>
        <dbReference type="ARBA" id="ARBA00023242"/>
    </source>
</evidence>
<keyword evidence="19" id="KW-1185">Reference proteome</keyword>
<dbReference type="GO" id="GO:0044732">
    <property type="term" value="C:mitotic spindle pole body"/>
    <property type="evidence" value="ECO:0007669"/>
    <property type="project" value="TreeGrafter"/>
</dbReference>
<evidence type="ECO:0000256" key="2">
    <source>
        <dbReference type="ARBA" id="ARBA00004186"/>
    </source>
</evidence>
<protein>
    <recommendedName>
        <fullName evidence="5">DASH complex subunit DAD2</fullName>
    </recommendedName>
    <alternativeName>
        <fullName evidence="16">Outer kinetochore protein DAD2</fullName>
    </alternativeName>
</protein>
<keyword evidence="13" id="KW-0539">Nucleus</keyword>
<keyword evidence="9" id="KW-0493">Microtubule</keyword>
<dbReference type="InterPro" id="IPR013963">
    <property type="entry name" value="DASH_Dad2"/>
</dbReference>
<sequence length="164" mass="17860">MNQSSKPSANPSSKKQQQAAQKQPPPSQEQQNSGLDQSSAILAASNVSSSLNSEKMQQIQDKVRELEHLLKIKDMSAQMASYFDELAKSMEGLAGGAQAVSDVLSNWNHVFRTMSMVAPRQPKGEEEEEGADDKKVDAATEETATPVLVRVPLPLTKQMSDLSF</sequence>
<dbReference type="AlphaFoldDB" id="A0AAD5EJT0"/>
<organism evidence="18 19">
    <name type="scientific">Umbelopsis ramanniana AG</name>
    <dbReference type="NCBI Taxonomy" id="1314678"/>
    <lineage>
        <taxon>Eukaryota</taxon>
        <taxon>Fungi</taxon>
        <taxon>Fungi incertae sedis</taxon>
        <taxon>Mucoromycota</taxon>
        <taxon>Mucoromycotina</taxon>
        <taxon>Umbelopsidomycetes</taxon>
        <taxon>Umbelopsidales</taxon>
        <taxon>Umbelopsidaceae</taxon>
        <taxon>Umbelopsis</taxon>
    </lineage>
</organism>
<keyword evidence="12" id="KW-0206">Cytoskeleton</keyword>
<proteinExistence type="inferred from homology"/>
<keyword evidence="7" id="KW-0963">Cytoplasm</keyword>
<keyword evidence="11" id="KW-0995">Kinetochore</keyword>
<evidence type="ECO:0000313" key="18">
    <source>
        <dbReference type="EMBL" id="KAI8584465.1"/>
    </source>
</evidence>
<keyword evidence="15" id="KW-0137">Centromere</keyword>
<dbReference type="GO" id="GO:0000278">
    <property type="term" value="P:mitotic cell cycle"/>
    <property type="evidence" value="ECO:0007669"/>
    <property type="project" value="InterPro"/>
</dbReference>
<comment type="subcellular location">
    <subcellularLocation>
        <location evidence="3">Chromosome</location>
        <location evidence="3">Centromere</location>
        <location evidence="3">Kinetochore</location>
    </subcellularLocation>
    <subcellularLocation>
        <location evidence="2">Cytoplasm</location>
        <location evidence="2">Cytoskeleton</location>
        <location evidence="2">Spindle</location>
    </subcellularLocation>
    <subcellularLocation>
        <location evidence="1">Nucleus</location>
    </subcellularLocation>
</comment>
<evidence type="ECO:0000256" key="4">
    <source>
        <dbReference type="ARBA" id="ARBA00005501"/>
    </source>
</evidence>
<feature type="region of interest" description="Disordered" evidence="17">
    <location>
        <begin position="1"/>
        <end position="58"/>
    </location>
</feature>
<dbReference type="PANTHER" id="PTHR28036">
    <property type="entry name" value="DASH COMPLEX SUBUNIT DAD2"/>
    <property type="match status" value="1"/>
</dbReference>
<accession>A0AAD5EJT0</accession>
<evidence type="ECO:0000256" key="3">
    <source>
        <dbReference type="ARBA" id="ARBA00004629"/>
    </source>
</evidence>
<feature type="compositionally biased region" description="Low complexity" evidence="17">
    <location>
        <begin position="1"/>
        <end position="53"/>
    </location>
</feature>
<keyword evidence="6" id="KW-0158">Chromosome</keyword>
<gene>
    <name evidence="18" type="ORF">K450DRAFT_267143</name>
</gene>
<evidence type="ECO:0000313" key="19">
    <source>
        <dbReference type="Proteomes" id="UP001206595"/>
    </source>
</evidence>
<evidence type="ECO:0000256" key="5">
    <source>
        <dbReference type="ARBA" id="ARBA00020260"/>
    </source>
</evidence>
<evidence type="ECO:0000256" key="1">
    <source>
        <dbReference type="ARBA" id="ARBA00004123"/>
    </source>
</evidence>
<evidence type="ECO:0000256" key="10">
    <source>
        <dbReference type="ARBA" id="ARBA00022776"/>
    </source>
</evidence>
<evidence type="ECO:0000256" key="9">
    <source>
        <dbReference type="ARBA" id="ARBA00022701"/>
    </source>
</evidence>
<evidence type="ECO:0000256" key="12">
    <source>
        <dbReference type="ARBA" id="ARBA00023212"/>
    </source>
</evidence>
<evidence type="ECO:0000256" key="8">
    <source>
        <dbReference type="ARBA" id="ARBA00022618"/>
    </source>
</evidence>
<dbReference type="EMBL" id="MU620892">
    <property type="protein sequence ID" value="KAI8584465.1"/>
    <property type="molecule type" value="Genomic_DNA"/>
</dbReference>
<name>A0AAD5EJT0_UMBRA</name>
<keyword evidence="14" id="KW-0131">Cell cycle</keyword>
<evidence type="ECO:0000256" key="7">
    <source>
        <dbReference type="ARBA" id="ARBA00022490"/>
    </source>
</evidence>
<evidence type="ECO:0000256" key="17">
    <source>
        <dbReference type="SAM" id="MobiDB-lite"/>
    </source>
</evidence>
<evidence type="ECO:0000256" key="11">
    <source>
        <dbReference type="ARBA" id="ARBA00022838"/>
    </source>
</evidence>
<dbReference type="RefSeq" id="XP_051449469.1">
    <property type="nucleotide sequence ID" value="XM_051592823.1"/>
</dbReference>
<evidence type="ECO:0000256" key="14">
    <source>
        <dbReference type="ARBA" id="ARBA00023306"/>
    </source>
</evidence>
<feature type="region of interest" description="Disordered" evidence="17">
    <location>
        <begin position="118"/>
        <end position="143"/>
    </location>
</feature>
<dbReference type="GeneID" id="75918165"/>
<reference evidence="18" key="1">
    <citation type="submission" date="2021-06" db="EMBL/GenBank/DDBJ databases">
        <authorList>
            <consortium name="DOE Joint Genome Institute"/>
            <person name="Mondo S.J."/>
            <person name="Amses K.R."/>
            <person name="Simmons D.R."/>
            <person name="Longcore J.E."/>
            <person name="Seto K."/>
            <person name="Alves G.H."/>
            <person name="Bonds A.E."/>
            <person name="Quandt C.A."/>
            <person name="Davis W.J."/>
            <person name="Chang Y."/>
            <person name="Letcher P.M."/>
            <person name="Powell M.J."/>
            <person name="Kuo A."/>
            <person name="Labutti K."/>
            <person name="Pangilinan J."/>
            <person name="Andreopoulos W."/>
            <person name="Tritt A."/>
            <person name="Riley R."/>
            <person name="Hundley H."/>
            <person name="Johnson J."/>
            <person name="Lipzen A."/>
            <person name="Barry K."/>
            <person name="Berbee M.L."/>
            <person name="Buchler N.E."/>
            <person name="Grigoriev I.V."/>
            <person name="Spatafora J.W."/>
            <person name="Stajich J.E."/>
            <person name="James T.Y."/>
        </authorList>
    </citation>
    <scope>NUCLEOTIDE SEQUENCE</scope>
    <source>
        <strain evidence="18">AG</strain>
    </source>
</reference>
<dbReference type="PANTHER" id="PTHR28036:SF1">
    <property type="entry name" value="DASH COMPLEX SUBUNIT DAD2"/>
    <property type="match status" value="1"/>
</dbReference>
<evidence type="ECO:0000256" key="6">
    <source>
        <dbReference type="ARBA" id="ARBA00022454"/>
    </source>
</evidence>
<dbReference type="GO" id="GO:0005874">
    <property type="term" value="C:microtubule"/>
    <property type="evidence" value="ECO:0007669"/>
    <property type="project" value="UniProtKB-KW"/>
</dbReference>
<reference evidence="18" key="2">
    <citation type="journal article" date="2022" name="Proc. Natl. Acad. Sci. U.S.A.">
        <title>Diploid-dominant life cycles characterize the early evolution of Fungi.</title>
        <authorList>
            <person name="Amses K.R."/>
            <person name="Simmons D.R."/>
            <person name="Longcore J.E."/>
            <person name="Mondo S.J."/>
            <person name="Seto K."/>
            <person name="Jeronimo G.H."/>
            <person name="Bonds A.E."/>
            <person name="Quandt C.A."/>
            <person name="Davis W.J."/>
            <person name="Chang Y."/>
            <person name="Federici B.A."/>
            <person name="Kuo A."/>
            <person name="LaButti K."/>
            <person name="Pangilinan J."/>
            <person name="Andreopoulos W."/>
            <person name="Tritt A."/>
            <person name="Riley R."/>
            <person name="Hundley H."/>
            <person name="Johnson J."/>
            <person name="Lipzen A."/>
            <person name="Barry K."/>
            <person name="Lang B.F."/>
            <person name="Cuomo C.A."/>
            <person name="Buchler N.E."/>
            <person name="Grigoriev I.V."/>
            <person name="Spatafora J.W."/>
            <person name="Stajich J.E."/>
            <person name="James T.Y."/>
        </authorList>
    </citation>
    <scope>NUCLEOTIDE SEQUENCE</scope>
    <source>
        <strain evidence="18">AG</strain>
    </source>
</reference>
<evidence type="ECO:0000256" key="15">
    <source>
        <dbReference type="ARBA" id="ARBA00023328"/>
    </source>
</evidence>
<dbReference type="GO" id="GO:0051301">
    <property type="term" value="P:cell division"/>
    <property type="evidence" value="ECO:0007669"/>
    <property type="project" value="UniProtKB-KW"/>
</dbReference>
<keyword evidence="8" id="KW-0132">Cell division</keyword>
<dbReference type="Proteomes" id="UP001206595">
    <property type="component" value="Unassembled WGS sequence"/>
</dbReference>
<dbReference type="Pfam" id="PF08654">
    <property type="entry name" value="DASH_Dad2"/>
    <property type="match status" value="1"/>
</dbReference>
<dbReference type="GO" id="GO:1990023">
    <property type="term" value="C:mitotic spindle midzone"/>
    <property type="evidence" value="ECO:0007669"/>
    <property type="project" value="TreeGrafter"/>
</dbReference>